<protein>
    <submittedName>
        <fullName evidence="1">Uncharacterized protein</fullName>
    </submittedName>
</protein>
<reference evidence="1 2" key="1">
    <citation type="submission" date="2024-09" db="EMBL/GenBank/DDBJ databases">
        <authorList>
            <person name="Sun Q."/>
            <person name="Mori K."/>
        </authorList>
    </citation>
    <scope>NUCLEOTIDE SEQUENCE [LARGE SCALE GENOMIC DNA]</scope>
    <source>
        <strain evidence="1 2">CECT 9424</strain>
    </source>
</reference>
<sequence>MTDATQTQTQDKPSGTRPKFRAWLVQDTPEGEAHWTELSGLWPTKSGKGFKGYLRTPIAATEGRLVILPATFNPHSEEKSDETDPR</sequence>
<proteinExistence type="predicted"/>
<comment type="caution">
    <text evidence="1">The sequence shown here is derived from an EMBL/GenBank/DDBJ whole genome shotgun (WGS) entry which is preliminary data.</text>
</comment>
<dbReference type="Proteomes" id="UP001589670">
    <property type="component" value="Unassembled WGS sequence"/>
</dbReference>
<dbReference type="EMBL" id="JBHMEC010000038">
    <property type="protein sequence ID" value="MFB9151651.1"/>
    <property type="molecule type" value="Genomic_DNA"/>
</dbReference>
<organism evidence="1 2">
    <name type="scientific">Roseovarius ramblicola</name>
    <dbReference type="NCBI Taxonomy" id="2022336"/>
    <lineage>
        <taxon>Bacteria</taxon>
        <taxon>Pseudomonadati</taxon>
        <taxon>Pseudomonadota</taxon>
        <taxon>Alphaproteobacteria</taxon>
        <taxon>Rhodobacterales</taxon>
        <taxon>Roseobacteraceae</taxon>
        <taxon>Roseovarius</taxon>
    </lineage>
</organism>
<evidence type="ECO:0000313" key="1">
    <source>
        <dbReference type="EMBL" id="MFB9151651.1"/>
    </source>
</evidence>
<evidence type="ECO:0000313" key="2">
    <source>
        <dbReference type="Proteomes" id="UP001589670"/>
    </source>
</evidence>
<name>A0ABV5I615_9RHOB</name>
<dbReference type="RefSeq" id="WP_377071282.1">
    <property type="nucleotide sequence ID" value="NZ_JBHMEC010000038.1"/>
</dbReference>
<gene>
    <name evidence="1" type="ORF">ACFFU4_18025</name>
</gene>
<accession>A0ABV5I615</accession>
<keyword evidence="2" id="KW-1185">Reference proteome</keyword>